<keyword evidence="4" id="KW-0505">Motor protein</keyword>
<dbReference type="InterPro" id="IPR019734">
    <property type="entry name" value="TPR_rpt"/>
</dbReference>
<feature type="repeat" description="TPR" evidence="3">
    <location>
        <begin position="554"/>
        <end position="587"/>
    </location>
</feature>
<dbReference type="EMBL" id="CAJNOE010000001">
    <property type="protein sequence ID" value="CAF0711949.1"/>
    <property type="molecule type" value="Genomic_DNA"/>
</dbReference>
<comment type="function">
    <text evidence="4">Kinesin is a microtubule-associated force-producing protein that play a role in organelle transport.</text>
</comment>
<evidence type="ECO:0000313" key="6">
    <source>
        <dbReference type="Proteomes" id="UP000663860"/>
    </source>
</evidence>
<dbReference type="PROSITE" id="PS50005">
    <property type="entry name" value="TPR"/>
    <property type="match status" value="4"/>
</dbReference>
<dbReference type="PRINTS" id="PR00381">
    <property type="entry name" value="KINESINLIGHT"/>
</dbReference>
<organism evidence="5 6">
    <name type="scientific">Adineta steineri</name>
    <dbReference type="NCBI Taxonomy" id="433720"/>
    <lineage>
        <taxon>Eukaryota</taxon>
        <taxon>Metazoa</taxon>
        <taxon>Spiralia</taxon>
        <taxon>Gnathifera</taxon>
        <taxon>Rotifera</taxon>
        <taxon>Eurotatoria</taxon>
        <taxon>Bdelloidea</taxon>
        <taxon>Adinetida</taxon>
        <taxon>Adinetidae</taxon>
        <taxon>Adineta</taxon>
    </lineage>
</organism>
<evidence type="ECO:0000313" key="5">
    <source>
        <dbReference type="EMBL" id="CAF0711949.1"/>
    </source>
</evidence>
<reference evidence="5" key="1">
    <citation type="submission" date="2021-02" db="EMBL/GenBank/DDBJ databases">
        <authorList>
            <person name="Nowell W R."/>
        </authorList>
    </citation>
    <scope>NUCLEOTIDE SEQUENCE</scope>
</reference>
<dbReference type="SUPFAM" id="SSF48452">
    <property type="entry name" value="TPR-like"/>
    <property type="match status" value="2"/>
</dbReference>
<dbReference type="PANTHER" id="PTHR45641:SF19">
    <property type="entry name" value="NEPHROCYSTIN-3"/>
    <property type="match status" value="1"/>
</dbReference>
<keyword evidence="4" id="KW-0963">Cytoplasm</keyword>
<evidence type="ECO:0000256" key="3">
    <source>
        <dbReference type="PROSITE-ProRule" id="PRU00339"/>
    </source>
</evidence>
<sequence length="685" mass="79806">MLSKVKFAIKSKRNRRALGARSISLDEQISLDLKSTDEFFINNQQRTETNEEDITIVWLSKTKQNKSLITSLRFINDYIQLYDDEENALTYIQSILEEKIIVIIDYLNDHLLTVLNELKQVDAIFLFTSTSPSELPSCITAFCSTDEELINEIDHTCQQINRHLAAFSIYNHKNKEKQDLSHEAGSFLFFQLFKAAFKKLPTNSESKKLMISKYRNYYVGNRKVLNEILDFELNYKSNKAIQWYTNNSFIYRLINKALRTENISCLCYFHFYISDLSKQLEKEFVKFKKQYCESTIKFYRSFKTTSEQIKKFQYNIGSLILTNEYLSTTRNREIVYDFIKQLNIQTNEEKVLFEYTIDMKLVKSIIFADISQYKQNSNDNEILFDIGVVFKINSCIYNEKDNLWIVNVSATDEGVDIASEYVEYQKAKMTDSNIMLMLGHLIIETGNYYKAEKYFDAILHSSIPNDEEISCIYYNMGRIYRLKGEYDRALEYLDQAYTTHSKARPARLISAAKAMNAMGIVYKEQDNITQAIESFESALKTYGKTLQASHPDVAGTLINLGNIYCAQEEFTDALSCFNRAQRIYDRNLPPNHPNIAVLLNNIGNLYQQQSQLDLALNAYQRALSIYENILPPHHPDIVRNQHNISKIYIMLGDQKNPNFQLKQTAQCDLNIKSDSNMEIIEMFNF</sequence>
<feature type="repeat" description="TPR" evidence="3">
    <location>
        <begin position="596"/>
        <end position="629"/>
    </location>
</feature>
<comment type="caution">
    <text evidence="5">The sequence shown here is derived from an EMBL/GenBank/DDBJ whole genome shotgun (WGS) entry which is preliminary data.</text>
</comment>
<dbReference type="Gene3D" id="1.25.40.10">
    <property type="entry name" value="Tetratricopeptide repeat domain"/>
    <property type="match status" value="2"/>
</dbReference>
<accession>A0A813M448</accession>
<feature type="repeat" description="TPR" evidence="3">
    <location>
        <begin position="470"/>
        <end position="503"/>
    </location>
</feature>
<dbReference type="GO" id="GO:0005874">
    <property type="term" value="C:microtubule"/>
    <property type="evidence" value="ECO:0007669"/>
    <property type="project" value="UniProtKB-UniRule"/>
</dbReference>
<proteinExistence type="inferred from homology"/>
<evidence type="ECO:0000256" key="4">
    <source>
        <dbReference type="RuleBase" id="RU367020"/>
    </source>
</evidence>
<protein>
    <recommendedName>
        <fullName evidence="4">Kinesin light chain</fullName>
    </recommendedName>
</protein>
<keyword evidence="1" id="KW-0677">Repeat</keyword>
<keyword evidence="2 3" id="KW-0802">TPR repeat</keyword>
<dbReference type="SUPFAM" id="SSF56399">
    <property type="entry name" value="ADP-ribosylation"/>
    <property type="match status" value="1"/>
</dbReference>
<dbReference type="Pfam" id="PF13424">
    <property type="entry name" value="TPR_12"/>
    <property type="match status" value="2"/>
</dbReference>
<evidence type="ECO:0000256" key="1">
    <source>
        <dbReference type="ARBA" id="ARBA00022737"/>
    </source>
</evidence>
<dbReference type="GO" id="GO:0005871">
    <property type="term" value="C:kinesin complex"/>
    <property type="evidence" value="ECO:0007669"/>
    <property type="project" value="UniProtKB-UniRule"/>
</dbReference>
<dbReference type="PANTHER" id="PTHR45641">
    <property type="entry name" value="TETRATRICOPEPTIDE REPEAT PROTEIN (AFU_ORTHOLOGUE AFUA_6G03870)"/>
    <property type="match status" value="1"/>
</dbReference>
<comment type="subunit">
    <text evidence="4">Oligomeric complex composed of two heavy chains and two light chains.</text>
</comment>
<name>A0A813M448_9BILA</name>
<comment type="similarity">
    <text evidence="4">Belongs to the kinesin light chain family.</text>
</comment>
<evidence type="ECO:0000256" key="2">
    <source>
        <dbReference type="ARBA" id="ARBA00022803"/>
    </source>
</evidence>
<comment type="subcellular location">
    <subcellularLocation>
        <location evidence="4">Cytoplasm</location>
        <location evidence="4">Cytoskeleton</location>
    </subcellularLocation>
</comment>
<keyword evidence="4" id="KW-0493">Microtubule</keyword>
<dbReference type="InterPro" id="IPR011990">
    <property type="entry name" value="TPR-like_helical_dom_sf"/>
</dbReference>
<dbReference type="PROSITE" id="PS51996">
    <property type="entry name" value="TR_MART"/>
    <property type="match status" value="1"/>
</dbReference>
<dbReference type="AlphaFoldDB" id="A0A813M448"/>
<gene>
    <name evidence="5" type="ORF">IZO911_LOCUS78</name>
</gene>
<dbReference type="Proteomes" id="UP000663860">
    <property type="component" value="Unassembled WGS sequence"/>
</dbReference>
<dbReference type="SMART" id="SM00028">
    <property type="entry name" value="TPR"/>
    <property type="match status" value="4"/>
</dbReference>
<dbReference type="Gene3D" id="3.90.176.10">
    <property type="entry name" value="Toxin ADP-ribosyltransferase, Chain A, domain 1"/>
    <property type="match status" value="1"/>
</dbReference>
<keyword evidence="4" id="KW-0206">Cytoskeleton</keyword>
<feature type="repeat" description="TPR" evidence="3">
    <location>
        <begin position="512"/>
        <end position="545"/>
    </location>
</feature>